<proteinExistence type="predicted"/>
<reference evidence="2 3" key="1">
    <citation type="journal article" date="2016" name="Nat. Commun.">
        <title>Thousands of microbial genomes shed light on interconnected biogeochemical processes in an aquifer system.</title>
        <authorList>
            <person name="Anantharaman K."/>
            <person name="Brown C.T."/>
            <person name="Hug L.A."/>
            <person name="Sharon I."/>
            <person name="Castelle C.J."/>
            <person name="Probst A.J."/>
            <person name="Thomas B.C."/>
            <person name="Singh A."/>
            <person name="Wilkins M.J."/>
            <person name="Karaoz U."/>
            <person name="Brodie E.L."/>
            <person name="Williams K.H."/>
            <person name="Hubbard S.S."/>
            <person name="Banfield J.F."/>
        </authorList>
    </citation>
    <scope>NUCLEOTIDE SEQUENCE [LARGE SCALE GENOMIC DNA]</scope>
</reference>
<dbReference type="AlphaFoldDB" id="A0A1F8EZG1"/>
<evidence type="ECO:0000256" key="1">
    <source>
        <dbReference type="SAM" id="Phobius"/>
    </source>
</evidence>
<accession>A0A1F8EZG1</accession>
<name>A0A1F8EZG1_9BACT</name>
<protein>
    <recommendedName>
        <fullName evidence="4">Membrane-spanning protein</fullName>
    </recommendedName>
</protein>
<keyword evidence="1" id="KW-0812">Transmembrane</keyword>
<keyword evidence="1" id="KW-1133">Transmembrane helix</keyword>
<evidence type="ECO:0000313" key="2">
    <source>
        <dbReference type="EMBL" id="OGN06257.1"/>
    </source>
</evidence>
<organism evidence="2 3">
    <name type="scientific">Candidatus Yanofskybacteria bacterium RIFCSPHIGHO2_02_FULL_38_22b</name>
    <dbReference type="NCBI Taxonomy" id="1802673"/>
    <lineage>
        <taxon>Bacteria</taxon>
        <taxon>Candidatus Yanofskyibacteriota</taxon>
    </lineage>
</organism>
<sequence length="135" mass="15832">MRKAFIALVAVFLINIPSLYYGWYLKWDWIDVILHFAGGFFVAMFMADYLKDRLVSGQWIKNYLIVVGATIFVGVVWEFAEFIANQTLIEPFYRWFGVKAYFMGDLADTMYDLLMDIFGALVYLSLVTFSKHRNF</sequence>
<comment type="caution">
    <text evidence="2">The sequence shown here is derived from an EMBL/GenBank/DDBJ whole genome shotgun (WGS) entry which is preliminary data.</text>
</comment>
<feature type="transmembrane region" description="Helical" evidence="1">
    <location>
        <begin position="29"/>
        <end position="50"/>
    </location>
</feature>
<dbReference type="InterPro" id="IPR014509">
    <property type="entry name" value="YjdF-like"/>
</dbReference>
<keyword evidence="1" id="KW-0472">Membrane</keyword>
<feature type="transmembrane region" description="Helical" evidence="1">
    <location>
        <begin position="109"/>
        <end position="129"/>
    </location>
</feature>
<dbReference type="Proteomes" id="UP000176834">
    <property type="component" value="Unassembled WGS sequence"/>
</dbReference>
<dbReference type="EMBL" id="MGJN01000020">
    <property type="protein sequence ID" value="OGN06257.1"/>
    <property type="molecule type" value="Genomic_DNA"/>
</dbReference>
<evidence type="ECO:0008006" key="4">
    <source>
        <dbReference type="Google" id="ProtNLM"/>
    </source>
</evidence>
<dbReference type="Pfam" id="PF09997">
    <property type="entry name" value="DUF2238"/>
    <property type="match status" value="1"/>
</dbReference>
<gene>
    <name evidence="2" type="ORF">A3B86_04015</name>
</gene>
<feature type="transmembrane region" description="Helical" evidence="1">
    <location>
        <begin position="62"/>
        <end position="89"/>
    </location>
</feature>
<evidence type="ECO:0000313" key="3">
    <source>
        <dbReference type="Proteomes" id="UP000176834"/>
    </source>
</evidence>
<feature type="transmembrane region" description="Helical" evidence="1">
    <location>
        <begin position="5"/>
        <end position="23"/>
    </location>
</feature>